<comment type="caution">
    <text evidence="1">The sequence shown here is derived from an EMBL/GenBank/DDBJ whole genome shotgun (WGS) entry which is preliminary data.</text>
</comment>
<organism evidence="1 2">
    <name type="scientific">Streptomyces neyagawaensis</name>
    <dbReference type="NCBI Taxonomy" id="42238"/>
    <lineage>
        <taxon>Bacteria</taxon>
        <taxon>Bacillati</taxon>
        <taxon>Actinomycetota</taxon>
        <taxon>Actinomycetes</taxon>
        <taxon>Kitasatosporales</taxon>
        <taxon>Streptomycetaceae</taxon>
        <taxon>Streptomyces</taxon>
    </lineage>
</organism>
<dbReference type="RefSeq" id="WP_359700283.1">
    <property type="nucleotide sequence ID" value="NZ_JBEYXT010000211.1"/>
</dbReference>
<accession>A0ABV3B9P5</accession>
<evidence type="ECO:0008006" key="3">
    <source>
        <dbReference type="Google" id="ProtNLM"/>
    </source>
</evidence>
<evidence type="ECO:0000313" key="1">
    <source>
        <dbReference type="EMBL" id="MEU6805516.1"/>
    </source>
</evidence>
<gene>
    <name evidence="1" type="ORF">ABZ931_31610</name>
</gene>
<dbReference type="Proteomes" id="UP001551189">
    <property type="component" value="Unassembled WGS sequence"/>
</dbReference>
<evidence type="ECO:0000313" key="2">
    <source>
        <dbReference type="Proteomes" id="UP001551189"/>
    </source>
</evidence>
<name>A0ABV3B9P5_9ACTN</name>
<proteinExistence type="predicted"/>
<reference evidence="1 2" key="1">
    <citation type="submission" date="2024-06" db="EMBL/GenBank/DDBJ databases">
        <title>The Natural Products Discovery Center: Release of the First 8490 Sequenced Strains for Exploring Actinobacteria Biosynthetic Diversity.</title>
        <authorList>
            <person name="Kalkreuter E."/>
            <person name="Kautsar S.A."/>
            <person name="Yang D."/>
            <person name="Bader C.D."/>
            <person name="Teijaro C.N."/>
            <person name="Fluegel L."/>
            <person name="Davis C.M."/>
            <person name="Simpson J.R."/>
            <person name="Lauterbach L."/>
            <person name="Steele A.D."/>
            <person name="Gui C."/>
            <person name="Meng S."/>
            <person name="Li G."/>
            <person name="Viehrig K."/>
            <person name="Ye F."/>
            <person name="Su P."/>
            <person name="Kiefer A.F."/>
            <person name="Nichols A."/>
            <person name="Cepeda A.J."/>
            <person name="Yan W."/>
            <person name="Fan B."/>
            <person name="Jiang Y."/>
            <person name="Adhikari A."/>
            <person name="Zheng C.-J."/>
            <person name="Schuster L."/>
            <person name="Cowan T.M."/>
            <person name="Smanski M.J."/>
            <person name="Chevrette M.G."/>
            <person name="De Carvalho L.P.S."/>
            <person name="Shen B."/>
        </authorList>
    </citation>
    <scope>NUCLEOTIDE SEQUENCE [LARGE SCALE GENOMIC DNA]</scope>
    <source>
        <strain evidence="1 2">NPDC046851</strain>
    </source>
</reference>
<dbReference type="EMBL" id="JBEYXT010000211">
    <property type="protein sequence ID" value="MEU6805516.1"/>
    <property type="molecule type" value="Genomic_DNA"/>
</dbReference>
<protein>
    <recommendedName>
        <fullName evidence="3">Transposase</fullName>
    </recommendedName>
</protein>
<sequence length="58" mass="6294">MAARLAGLLAVPVSRSTALRQLQRLPLPQQAVPRVAAWTHEDRPLLRAHPWPLGAPAA</sequence>
<keyword evidence="2" id="KW-1185">Reference proteome</keyword>